<organism evidence="2">
    <name type="scientific">Oryza meridionalis</name>
    <dbReference type="NCBI Taxonomy" id="40149"/>
    <lineage>
        <taxon>Eukaryota</taxon>
        <taxon>Viridiplantae</taxon>
        <taxon>Streptophyta</taxon>
        <taxon>Embryophyta</taxon>
        <taxon>Tracheophyta</taxon>
        <taxon>Spermatophyta</taxon>
        <taxon>Magnoliopsida</taxon>
        <taxon>Liliopsida</taxon>
        <taxon>Poales</taxon>
        <taxon>Poaceae</taxon>
        <taxon>BOP clade</taxon>
        <taxon>Oryzoideae</taxon>
        <taxon>Oryzeae</taxon>
        <taxon>Oryzinae</taxon>
        <taxon>Oryza</taxon>
    </lineage>
</organism>
<reference evidence="2" key="2">
    <citation type="submission" date="2018-05" db="EMBL/GenBank/DDBJ databases">
        <title>OmerRS3 (Oryza meridionalis Reference Sequence Version 3).</title>
        <authorList>
            <person name="Zhang J."/>
            <person name="Kudrna D."/>
            <person name="Lee S."/>
            <person name="Talag J."/>
            <person name="Welchert J."/>
            <person name="Wing R.A."/>
        </authorList>
    </citation>
    <scope>NUCLEOTIDE SEQUENCE [LARGE SCALE GENOMIC DNA]</scope>
    <source>
        <strain evidence="2">cv. OR44</strain>
    </source>
</reference>
<accession>A0A0E0DDL7</accession>
<dbReference type="HOGENOM" id="CLU_2018895_0_0_1"/>
<evidence type="ECO:0000256" key="1">
    <source>
        <dbReference type="SAM" id="MobiDB-lite"/>
    </source>
</evidence>
<name>A0A0E0DDL7_9ORYZ</name>
<protein>
    <submittedName>
        <fullName evidence="2">Uncharacterized protein</fullName>
    </submittedName>
</protein>
<proteinExistence type="predicted"/>
<keyword evidence="3" id="KW-1185">Reference proteome</keyword>
<feature type="region of interest" description="Disordered" evidence="1">
    <location>
        <begin position="44"/>
        <end position="113"/>
    </location>
</feature>
<reference evidence="2" key="1">
    <citation type="submission" date="2015-04" db="UniProtKB">
        <authorList>
            <consortium name="EnsemblPlants"/>
        </authorList>
    </citation>
    <scope>IDENTIFICATION</scope>
</reference>
<sequence length="123" mass="13502">MRRLVQLCTIYLIRAPPLSSLLHRRATGKPEARKRMGTLRYVASGVRPGPAPARGVRGARTLPASRATRRIQAGRRPRRRSSDPAARAPVERAEDTALPGCVEEDGEKRGGDDDMWAIFASAM</sequence>
<dbReference type="EnsemblPlants" id="OMERI04G09980.2">
    <property type="protein sequence ID" value="OMERI04G09980.2"/>
    <property type="gene ID" value="OMERI04G09980"/>
</dbReference>
<evidence type="ECO:0000313" key="2">
    <source>
        <dbReference type="EnsemblPlants" id="OMERI04G09980.2"/>
    </source>
</evidence>
<dbReference type="Proteomes" id="UP000008021">
    <property type="component" value="Chromosome 4"/>
</dbReference>
<dbReference type="AlphaFoldDB" id="A0A0E0DDL7"/>
<dbReference type="Gramene" id="OMERI04G09980.2">
    <property type="protein sequence ID" value="OMERI04G09980.2"/>
    <property type="gene ID" value="OMERI04G09980"/>
</dbReference>
<feature type="compositionally biased region" description="Basic residues" evidence="1">
    <location>
        <begin position="67"/>
        <end position="79"/>
    </location>
</feature>
<evidence type="ECO:0000313" key="3">
    <source>
        <dbReference type="Proteomes" id="UP000008021"/>
    </source>
</evidence>